<evidence type="ECO:0000313" key="2">
    <source>
        <dbReference type="EMBL" id="MFB9905405.1"/>
    </source>
</evidence>
<dbReference type="EMBL" id="JBHLZU010000012">
    <property type="protein sequence ID" value="MFB9905405.1"/>
    <property type="molecule type" value="Genomic_DNA"/>
</dbReference>
<gene>
    <name evidence="2" type="ORF">ACFFQA_15835</name>
</gene>
<proteinExistence type="predicted"/>
<dbReference type="InterPro" id="IPR036736">
    <property type="entry name" value="ACP-like_sf"/>
</dbReference>
<dbReference type="Gene3D" id="1.10.1200.10">
    <property type="entry name" value="ACP-like"/>
    <property type="match status" value="1"/>
</dbReference>
<dbReference type="Proteomes" id="UP001589693">
    <property type="component" value="Unassembled WGS sequence"/>
</dbReference>
<sequence length="79" mass="8871">MTPEQARTAVSESLLRVAPEAELDRLGWEEDLREALDLDSLDFQAFLAELSARSGHRIDEEDYGRLSSMAGCVRFLTGR</sequence>
<keyword evidence="3" id="KW-1185">Reference proteome</keyword>
<dbReference type="SUPFAM" id="SSF47336">
    <property type="entry name" value="ACP-like"/>
    <property type="match status" value="1"/>
</dbReference>
<dbReference type="Pfam" id="PF00550">
    <property type="entry name" value="PP-binding"/>
    <property type="match status" value="1"/>
</dbReference>
<comment type="caution">
    <text evidence="2">The sequence shown here is derived from an EMBL/GenBank/DDBJ whole genome shotgun (WGS) entry which is preliminary data.</text>
</comment>
<evidence type="ECO:0000313" key="3">
    <source>
        <dbReference type="Proteomes" id="UP001589693"/>
    </source>
</evidence>
<reference evidence="2 3" key="1">
    <citation type="submission" date="2024-09" db="EMBL/GenBank/DDBJ databases">
        <authorList>
            <person name="Sun Q."/>
            <person name="Mori K."/>
        </authorList>
    </citation>
    <scope>NUCLEOTIDE SEQUENCE [LARGE SCALE GENOMIC DNA]</scope>
    <source>
        <strain evidence="2 3">TBRC 7907</strain>
    </source>
</reference>
<feature type="domain" description="Carrier" evidence="1">
    <location>
        <begin position="22"/>
        <end position="63"/>
    </location>
</feature>
<evidence type="ECO:0000259" key="1">
    <source>
        <dbReference type="Pfam" id="PF00550"/>
    </source>
</evidence>
<dbReference type="RefSeq" id="WP_377852708.1">
    <property type="nucleotide sequence ID" value="NZ_JBHLZU010000012.1"/>
</dbReference>
<organism evidence="2 3">
    <name type="scientific">Allokutzneria oryzae</name>
    <dbReference type="NCBI Taxonomy" id="1378989"/>
    <lineage>
        <taxon>Bacteria</taxon>
        <taxon>Bacillati</taxon>
        <taxon>Actinomycetota</taxon>
        <taxon>Actinomycetes</taxon>
        <taxon>Pseudonocardiales</taxon>
        <taxon>Pseudonocardiaceae</taxon>
        <taxon>Allokutzneria</taxon>
    </lineage>
</organism>
<accession>A0ABV5ZWX7</accession>
<dbReference type="InterPro" id="IPR009081">
    <property type="entry name" value="PP-bd_ACP"/>
</dbReference>
<name>A0ABV5ZWX7_9PSEU</name>
<protein>
    <submittedName>
        <fullName evidence="2">Phosphopantetheine-binding protein</fullName>
    </submittedName>
</protein>